<keyword evidence="3" id="KW-1185">Reference proteome</keyword>
<name>A0AAV4D1N3_9GAST</name>
<feature type="compositionally biased region" description="Polar residues" evidence="1">
    <location>
        <begin position="22"/>
        <end position="33"/>
    </location>
</feature>
<accession>A0AAV4D1N3</accession>
<protein>
    <submittedName>
        <fullName evidence="2">Uncharacterized protein</fullName>
    </submittedName>
</protein>
<reference evidence="2 3" key="1">
    <citation type="journal article" date="2021" name="Elife">
        <title>Chloroplast acquisition without the gene transfer in kleptoplastic sea slugs, Plakobranchus ocellatus.</title>
        <authorList>
            <person name="Maeda T."/>
            <person name="Takahashi S."/>
            <person name="Yoshida T."/>
            <person name="Shimamura S."/>
            <person name="Takaki Y."/>
            <person name="Nagai Y."/>
            <person name="Toyoda A."/>
            <person name="Suzuki Y."/>
            <person name="Arimoto A."/>
            <person name="Ishii H."/>
            <person name="Satoh N."/>
            <person name="Nishiyama T."/>
            <person name="Hasebe M."/>
            <person name="Maruyama T."/>
            <person name="Minagawa J."/>
            <person name="Obokata J."/>
            <person name="Shigenobu S."/>
        </authorList>
    </citation>
    <scope>NUCLEOTIDE SEQUENCE [LARGE SCALE GENOMIC DNA]</scope>
</reference>
<organism evidence="2 3">
    <name type="scientific">Plakobranchus ocellatus</name>
    <dbReference type="NCBI Taxonomy" id="259542"/>
    <lineage>
        <taxon>Eukaryota</taxon>
        <taxon>Metazoa</taxon>
        <taxon>Spiralia</taxon>
        <taxon>Lophotrochozoa</taxon>
        <taxon>Mollusca</taxon>
        <taxon>Gastropoda</taxon>
        <taxon>Heterobranchia</taxon>
        <taxon>Euthyneura</taxon>
        <taxon>Panpulmonata</taxon>
        <taxon>Sacoglossa</taxon>
        <taxon>Placobranchoidea</taxon>
        <taxon>Plakobranchidae</taxon>
        <taxon>Plakobranchus</taxon>
    </lineage>
</organism>
<sequence length="80" mass="9405">MRLRHSSRTACRCAVLVFVRSNQNMERVSSRGPNQCDEEEEEEEQEEEEEEEEEEKKKKNDDDDNNNAPPEYPSEQCGIN</sequence>
<proteinExistence type="predicted"/>
<feature type="compositionally biased region" description="Acidic residues" evidence="1">
    <location>
        <begin position="36"/>
        <end position="54"/>
    </location>
</feature>
<comment type="caution">
    <text evidence="2">The sequence shown here is derived from an EMBL/GenBank/DDBJ whole genome shotgun (WGS) entry which is preliminary data.</text>
</comment>
<evidence type="ECO:0000256" key="1">
    <source>
        <dbReference type="SAM" id="MobiDB-lite"/>
    </source>
</evidence>
<evidence type="ECO:0000313" key="3">
    <source>
        <dbReference type="Proteomes" id="UP000735302"/>
    </source>
</evidence>
<dbReference type="Proteomes" id="UP000735302">
    <property type="component" value="Unassembled WGS sequence"/>
</dbReference>
<dbReference type="AlphaFoldDB" id="A0AAV4D1N3"/>
<dbReference type="EMBL" id="BLXT01007308">
    <property type="protein sequence ID" value="GFO38043.1"/>
    <property type="molecule type" value="Genomic_DNA"/>
</dbReference>
<feature type="region of interest" description="Disordered" evidence="1">
    <location>
        <begin position="22"/>
        <end position="80"/>
    </location>
</feature>
<gene>
    <name evidence="2" type="ORF">PoB_006454800</name>
</gene>
<evidence type="ECO:0000313" key="2">
    <source>
        <dbReference type="EMBL" id="GFO38043.1"/>
    </source>
</evidence>